<feature type="region of interest" description="Disordered" evidence="5">
    <location>
        <begin position="70"/>
        <end position="105"/>
    </location>
</feature>
<feature type="transmembrane region" description="Helical" evidence="6">
    <location>
        <begin position="154"/>
        <end position="173"/>
    </location>
</feature>
<evidence type="ECO:0000313" key="8">
    <source>
        <dbReference type="Proteomes" id="UP000233556"/>
    </source>
</evidence>
<reference evidence="8" key="2">
    <citation type="submission" date="2017-12" db="EMBL/GenBank/DDBJ databases">
        <title>Genome sequence of the Bar-tailed Godwit (Limosa lapponica baueri).</title>
        <authorList>
            <person name="Lima N.C.B."/>
            <person name="Parody-Merino A.M."/>
            <person name="Battley P.F."/>
            <person name="Fidler A.E."/>
            <person name="Prosdocimi F."/>
        </authorList>
    </citation>
    <scope>NUCLEOTIDE SEQUENCE [LARGE SCALE GENOMIC DNA]</scope>
</reference>
<keyword evidence="4 6" id="KW-0472">Membrane</keyword>
<evidence type="ECO:0000256" key="6">
    <source>
        <dbReference type="SAM" id="Phobius"/>
    </source>
</evidence>
<evidence type="ECO:0000256" key="1">
    <source>
        <dbReference type="ARBA" id="ARBA00004141"/>
    </source>
</evidence>
<dbReference type="EMBL" id="KZ514544">
    <property type="protein sequence ID" value="PKU30507.1"/>
    <property type="molecule type" value="Genomic_DNA"/>
</dbReference>
<proteinExistence type="predicted"/>
<evidence type="ECO:0000256" key="4">
    <source>
        <dbReference type="ARBA" id="ARBA00023136"/>
    </source>
</evidence>
<protein>
    <submittedName>
        <fullName evidence="7">Phosphatidylinositol-trisphosphate 3-phosphatase tpte2-like</fullName>
    </submittedName>
</protein>
<evidence type="ECO:0000256" key="2">
    <source>
        <dbReference type="ARBA" id="ARBA00022692"/>
    </source>
</evidence>
<accession>A0A2I0T9M8</accession>
<gene>
    <name evidence="7" type="ORF">llap_19189</name>
</gene>
<comment type="subcellular location">
    <subcellularLocation>
        <location evidence="1">Membrane</location>
        <topology evidence="1">Multi-pass membrane protein</topology>
    </subcellularLocation>
</comment>
<dbReference type="OrthoDB" id="10580760at2759"/>
<dbReference type="Proteomes" id="UP000233556">
    <property type="component" value="Unassembled WGS sequence"/>
</dbReference>
<dbReference type="InterPro" id="IPR027359">
    <property type="entry name" value="Volt_channel_dom_sf"/>
</dbReference>
<organism evidence="7 8">
    <name type="scientific">Limosa lapponica baueri</name>
    <dbReference type="NCBI Taxonomy" id="1758121"/>
    <lineage>
        <taxon>Eukaryota</taxon>
        <taxon>Metazoa</taxon>
        <taxon>Chordata</taxon>
        <taxon>Craniata</taxon>
        <taxon>Vertebrata</taxon>
        <taxon>Euteleostomi</taxon>
        <taxon>Archelosauria</taxon>
        <taxon>Archosauria</taxon>
        <taxon>Dinosauria</taxon>
        <taxon>Saurischia</taxon>
        <taxon>Theropoda</taxon>
        <taxon>Coelurosauria</taxon>
        <taxon>Aves</taxon>
        <taxon>Neognathae</taxon>
        <taxon>Neoaves</taxon>
        <taxon>Charadriiformes</taxon>
        <taxon>Scolopacidae</taxon>
        <taxon>Limosa</taxon>
    </lineage>
</organism>
<sequence length="175" mass="18667">MAAGGPGPGPGGGGQETIENEADACLLVTRVWSCYRMDATVSPADLSLTRCVSLQTSRARTGKMTTVKYEQGAELTEGSSSPTAEEPTVKIDDGRDEDNEPDSCSGAIRRRISPFVMSFGFRVFGVVLIIVDIIVVIVDLAIGEKKGVREILEGVSLAIALFFLIDVLLRVFVEG</sequence>
<evidence type="ECO:0000313" key="7">
    <source>
        <dbReference type="EMBL" id="PKU30507.1"/>
    </source>
</evidence>
<keyword evidence="3 6" id="KW-1133">Transmembrane helix</keyword>
<keyword evidence="8" id="KW-1185">Reference proteome</keyword>
<feature type="transmembrane region" description="Helical" evidence="6">
    <location>
        <begin position="119"/>
        <end position="142"/>
    </location>
</feature>
<dbReference type="Gene3D" id="1.20.120.350">
    <property type="entry name" value="Voltage-gated potassium channels. Chain C"/>
    <property type="match status" value="1"/>
</dbReference>
<name>A0A2I0T9M8_LIMLA</name>
<keyword evidence="2 6" id="KW-0812">Transmembrane</keyword>
<dbReference type="AlphaFoldDB" id="A0A2I0T9M8"/>
<dbReference type="GO" id="GO:0016020">
    <property type="term" value="C:membrane"/>
    <property type="evidence" value="ECO:0007669"/>
    <property type="project" value="UniProtKB-SubCell"/>
</dbReference>
<evidence type="ECO:0000256" key="5">
    <source>
        <dbReference type="SAM" id="MobiDB-lite"/>
    </source>
</evidence>
<evidence type="ECO:0000256" key="3">
    <source>
        <dbReference type="ARBA" id="ARBA00022989"/>
    </source>
</evidence>
<reference evidence="8" key="1">
    <citation type="submission" date="2017-11" db="EMBL/GenBank/DDBJ databases">
        <authorList>
            <person name="Lima N.C."/>
            <person name="Parody-Merino A.M."/>
            <person name="Battley P.F."/>
            <person name="Fidler A.E."/>
            <person name="Prosdocimi F."/>
        </authorList>
    </citation>
    <scope>NUCLEOTIDE SEQUENCE [LARGE SCALE GENOMIC DNA]</scope>
</reference>